<dbReference type="InterPro" id="IPR012859">
    <property type="entry name" value="Pilin_N_archaeal"/>
</dbReference>
<dbReference type="AlphaFoldDB" id="A0AAP2W712"/>
<keyword evidence="1" id="KW-0812">Transmembrane</keyword>
<keyword evidence="1" id="KW-1133">Transmembrane helix</keyword>
<dbReference type="Pfam" id="PF07790">
    <property type="entry name" value="Pilin_N"/>
    <property type="match status" value="1"/>
</dbReference>
<organism evidence="3 4">
    <name type="scientific">Methanooceanicella nereidis</name>
    <dbReference type="NCBI Taxonomy" id="2052831"/>
    <lineage>
        <taxon>Archaea</taxon>
        <taxon>Methanobacteriati</taxon>
        <taxon>Methanobacteriota</taxon>
        <taxon>Stenosarchaea group</taxon>
        <taxon>Methanomicrobia</taxon>
        <taxon>Methanocellales</taxon>
        <taxon>Methanocellaceae</taxon>
        <taxon>Methanooceanicella</taxon>
    </lineage>
</organism>
<keyword evidence="1" id="KW-0472">Membrane</keyword>
<dbReference type="EMBL" id="PGCK01000005">
    <property type="protein sequence ID" value="MCD1294779.1"/>
    <property type="molecule type" value="Genomic_DNA"/>
</dbReference>
<evidence type="ECO:0000313" key="4">
    <source>
        <dbReference type="Proteomes" id="UP001320159"/>
    </source>
</evidence>
<evidence type="ECO:0000313" key="3">
    <source>
        <dbReference type="EMBL" id="MCD1294779.1"/>
    </source>
</evidence>
<dbReference type="Proteomes" id="UP001320159">
    <property type="component" value="Unassembled WGS sequence"/>
</dbReference>
<reference evidence="3 4" key="1">
    <citation type="submission" date="2017-11" db="EMBL/GenBank/DDBJ databases">
        <title>Isolation and Characterization of Family Methanocellaceae Species from Potential Methane Hydrate Area Offshore Southwestern Taiwan.</title>
        <authorList>
            <person name="Zhang W.-L."/>
            <person name="Chen W.-C."/>
            <person name="Lai M.-C."/>
            <person name="Chen S.-C."/>
        </authorList>
    </citation>
    <scope>NUCLEOTIDE SEQUENCE [LARGE SCALE GENOMIC DNA]</scope>
    <source>
        <strain evidence="3 4">CWC-04</strain>
    </source>
</reference>
<feature type="transmembrane region" description="Helical" evidence="1">
    <location>
        <begin position="12"/>
        <end position="34"/>
    </location>
</feature>
<gene>
    <name evidence="3" type="ORF">CUJ83_07175</name>
</gene>
<protein>
    <submittedName>
        <fullName evidence="3">Type IV pilin</fullName>
    </submittedName>
</protein>
<keyword evidence="4" id="KW-1185">Reference proteome</keyword>
<name>A0AAP2W712_9EURY</name>
<feature type="domain" description="Archaeal Type IV pilin N-terminal" evidence="2">
    <location>
        <begin position="16"/>
        <end position="83"/>
    </location>
</feature>
<proteinExistence type="predicted"/>
<comment type="caution">
    <text evidence="3">The sequence shown here is derived from an EMBL/GenBank/DDBJ whole genome shotgun (WGS) entry which is preliminary data.</text>
</comment>
<evidence type="ECO:0000259" key="2">
    <source>
        <dbReference type="Pfam" id="PF07790"/>
    </source>
</evidence>
<sequence length="152" mass="15549">MLLDDDRGVENAVYGILMIAVVVIVALMIGSIVLSQGGQIQLLTSSPKASLSGVLSGGSQPTLLINHESGDTLQTDQLSLSVFDSSGVLIGTTSLSSLSPPASPSTLSPGLQTSAIPLNVTGGNVVKGAQYTIKVTSIQTKQQIGMMLLVAR</sequence>
<accession>A0AAP2W712</accession>
<evidence type="ECO:0000256" key="1">
    <source>
        <dbReference type="SAM" id="Phobius"/>
    </source>
</evidence>